<proteinExistence type="predicted"/>
<evidence type="ECO:0000313" key="3">
    <source>
        <dbReference type="Proteomes" id="UP001342314"/>
    </source>
</evidence>
<protein>
    <submittedName>
        <fullName evidence="2">Uncharacterized protein</fullName>
    </submittedName>
</protein>
<comment type="caution">
    <text evidence="2">The sequence shown here is derived from an EMBL/GenBank/DDBJ whole genome shotgun (WGS) entry which is preliminary data.</text>
</comment>
<accession>A0AAV5GGG1</accession>
<keyword evidence="3" id="KW-1185">Reference proteome</keyword>
<dbReference type="AlphaFoldDB" id="A0AAV5GGG1"/>
<feature type="region of interest" description="Disordered" evidence="1">
    <location>
        <begin position="238"/>
        <end position="262"/>
    </location>
</feature>
<reference evidence="2 3" key="1">
    <citation type="submission" date="2021-12" db="EMBL/GenBank/DDBJ databases">
        <title>High titer production of polyol ester of fatty acids by Rhodotorula paludigena BS15 towards product separation-free biomass refinery.</title>
        <authorList>
            <person name="Mano J."/>
            <person name="Ono H."/>
            <person name="Tanaka T."/>
            <person name="Naito K."/>
            <person name="Sushida H."/>
            <person name="Ike M."/>
            <person name="Tokuyasu K."/>
            <person name="Kitaoka M."/>
        </authorList>
    </citation>
    <scope>NUCLEOTIDE SEQUENCE [LARGE SCALE GENOMIC DNA]</scope>
    <source>
        <strain evidence="2 3">BS15</strain>
    </source>
</reference>
<dbReference type="EMBL" id="BQKY01000004">
    <property type="protein sequence ID" value="GJN88964.1"/>
    <property type="molecule type" value="Genomic_DNA"/>
</dbReference>
<gene>
    <name evidence="2" type="ORF">Rhopal_001935-T1</name>
</gene>
<dbReference type="Proteomes" id="UP001342314">
    <property type="component" value="Unassembled WGS sequence"/>
</dbReference>
<evidence type="ECO:0000313" key="2">
    <source>
        <dbReference type="EMBL" id="GJN88964.1"/>
    </source>
</evidence>
<organism evidence="2 3">
    <name type="scientific">Rhodotorula paludigena</name>
    <dbReference type="NCBI Taxonomy" id="86838"/>
    <lineage>
        <taxon>Eukaryota</taxon>
        <taxon>Fungi</taxon>
        <taxon>Dikarya</taxon>
        <taxon>Basidiomycota</taxon>
        <taxon>Pucciniomycotina</taxon>
        <taxon>Microbotryomycetes</taxon>
        <taxon>Sporidiobolales</taxon>
        <taxon>Sporidiobolaceae</taxon>
        <taxon>Rhodotorula</taxon>
    </lineage>
</organism>
<sequence length="660" mass="70411">MPPLSRAPAAPAAPSSWLRKTLRDVVTTTVDYLLPEPKLSGSQDADDALLSQLSEWGRNNAAQAAMYEDIHREFYGKPAGAVCGSIPHLAGIFPGFADDLLLVRDEYPRVFSWVQERFAELCTAPAGSRKSSFLPYLVLRRLEEGKPVALYRMNDPAAVVFIDTGVFLVSPEQLPFIAEKLRTPLVLALDSMEHRFYLGAILPGTVNTDRDLHDPITAGQPFRSQLVNGSFEFASATTETGGSTAGASSAPAGMTSGSAAGEGAATTAAGASEVGDTAFIGSAGAAGAAGAADAPGAMEEDSADAEGGVVGISEYEYLLFGNVTVKRLRAGQYYAPEEIYAIAAPAFRSAFVKTTKSARVADDFSESLAATRDMEHLVDLLKPWSYATAVNKAAQPTGYDQLVTLVPNPDYEQPTSPGPRVYTVIATPFLREALRIAYRSLIASDQLRLASSALHSPVMHGILFESFAIRQLSSGPVSSPYRVHLIDAAGIDVGIDLPSLLPEGSWNPNKQVFPRHAGLYILPPYFAAADAVLVLHDPLVIIVLQATISPTHPIKKSGIAAIVSRIPFSDRPRLVYAFVTPDETTATALLHPPRPTLSLLQYSIAAYVPAAFDTARAPPTKKRGVELTGSFEKGYIVVTTNRVEGLLVHSASHPSPKMPN</sequence>
<name>A0AAV5GGG1_9BASI</name>
<evidence type="ECO:0000256" key="1">
    <source>
        <dbReference type="SAM" id="MobiDB-lite"/>
    </source>
</evidence>